<dbReference type="AlphaFoldDB" id="A0A915D7E1"/>
<keyword evidence="1" id="KW-0812">Transmembrane</keyword>
<protein>
    <submittedName>
        <fullName evidence="3">Uncharacterized protein</fullName>
    </submittedName>
</protein>
<proteinExistence type="predicted"/>
<reference evidence="3" key="1">
    <citation type="submission" date="2022-11" db="UniProtKB">
        <authorList>
            <consortium name="WormBaseParasite"/>
        </authorList>
    </citation>
    <scope>IDENTIFICATION</scope>
</reference>
<dbReference type="WBParaSite" id="jg16328">
    <property type="protein sequence ID" value="jg16328"/>
    <property type="gene ID" value="jg16328"/>
</dbReference>
<name>A0A915D7E1_9BILA</name>
<evidence type="ECO:0000256" key="1">
    <source>
        <dbReference type="SAM" id="Phobius"/>
    </source>
</evidence>
<keyword evidence="2" id="KW-1185">Reference proteome</keyword>
<accession>A0A915D7E1</accession>
<organism evidence="2 3">
    <name type="scientific">Ditylenchus dipsaci</name>
    <dbReference type="NCBI Taxonomy" id="166011"/>
    <lineage>
        <taxon>Eukaryota</taxon>
        <taxon>Metazoa</taxon>
        <taxon>Ecdysozoa</taxon>
        <taxon>Nematoda</taxon>
        <taxon>Chromadorea</taxon>
        <taxon>Rhabditida</taxon>
        <taxon>Tylenchina</taxon>
        <taxon>Tylenchomorpha</taxon>
        <taxon>Sphaerularioidea</taxon>
        <taxon>Anguinidae</taxon>
        <taxon>Anguininae</taxon>
        <taxon>Ditylenchus</taxon>
    </lineage>
</organism>
<feature type="transmembrane region" description="Helical" evidence="1">
    <location>
        <begin position="139"/>
        <end position="160"/>
    </location>
</feature>
<dbReference type="Proteomes" id="UP000887574">
    <property type="component" value="Unplaced"/>
</dbReference>
<evidence type="ECO:0000313" key="3">
    <source>
        <dbReference type="WBParaSite" id="jg16328"/>
    </source>
</evidence>
<keyword evidence="1" id="KW-0472">Membrane</keyword>
<evidence type="ECO:0000313" key="2">
    <source>
        <dbReference type="Proteomes" id="UP000887574"/>
    </source>
</evidence>
<sequence length="161" mass="17722">MSRGVPPPKGSSLAAAATTFLLLPMKSGQKIASKERVSNHNQTTEMLACKHTKEKKSSAPYFGLEKLTTTPVSVINRNRKEWGWLLSFSAYCTIVEEGEEQFLLLLPFPLSSSLPQIKTFLVAAGSVAKCVFCWSKKLMLVYSISIRFFVGLLCGGYGGFF</sequence>
<keyword evidence="1" id="KW-1133">Transmembrane helix</keyword>